<name>A0A9N9L333_9HELO</name>
<comment type="caution">
    <text evidence="1">The sequence shown here is derived from an EMBL/GenBank/DDBJ whole genome shotgun (WGS) entry which is preliminary data.</text>
</comment>
<sequence>MVYTVARTPTFWYFQINLTSDPWPERQFHRWKFALRSNVENAINEVKTNPNWRTPLIQVHKDCGVPLNDYDIKPDMQYLITYVEDIAQQCTVEDFHYNIIVKKGVGL</sequence>
<accession>A0A9N9L333</accession>
<reference evidence="1" key="1">
    <citation type="submission" date="2021-07" db="EMBL/GenBank/DDBJ databases">
        <authorList>
            <person name="Durling M."/>
        </authorList>
    </citation>
    <scope>NUCLEOTIDE SEQUENCE</scope>
</reference>
<keyword evidence="2" id="KW-1185">Reference proteome</keyword>
<dbReference type="AlphaFoldDB" id="A0A9N9L333"/>
<proteinExistence type="predicted"/>
<gene>
    <name evidence="1" type="ORF">HYFRA_00000578</name>
</gene>
<evidence type="ECO:0000313" key="2">
    <source>
        <dbReference type="Proteomes" id="UP000696280"/>
    </source>
</evidence>
<dbReference type="Proteomes" id="UP000696280">
    <property type="component" value="Unassembled WGS sequence"/>
</dbReference>
<organism evidence="1 2">
    <name type="scientific">Hymenoscyphus fraxineus</name>
    <dbReference type="NCBI Taxonomy" id="746836"/>
    <lineage>
        <taxon>Eukaryota</taxon>
        <taxon>Fungi</taxon>
        <taxon>Dikarya</taxon>
        <taxon>Ascomycota</taxon>
        <taxon>Pezizomycotina</taxon>
        <taxon>Leotiomycetes</taxon>
        <taxon>Helotiales</taxon>
        <taxon>Helotiaceae</taxon>
        <taxon>Hymenoscyphus</taxon>
    </lineage>
</organism>
<protein>
    <submittedName>
        <fullName evidence="1">Uncharacterized protein</fullName>
    </submittedName>
</protein>
<evidence type="ECO:0000313" key="1">
    <source>
        <dbReference type="EMBL" id="CAG8958224.1"/>
    </source>
</evidence>
<dbReference type="EMBL" id="CAJVRL010000081">
    <property type="protein sequence ID" value="CAG8958224.1"/>
    <property type="molecule type" value="Genomic_DNA"/>
</dbReference>